<dbReference type="Proteomes" id="UP000091918">
    <property type="component" value="Unassembled WGS sequence"/>
</dbReference>
<evidence type="ECO:0000313" key="1">
    <source>
        <dbReference type="EMBL" id="OAX78934.1"/>
    </source>
</evidence>
<name>A0A1B7NQ30_9EURO</name>
<evidence type="ECO:0000313" key="2">
    <source>
        <dbReference type="Proteomes" id="UP000091918"/>
    </source>
</evidence>
<dbReference type="EMBL" id="LGUA01001237">
    <property type="protein sequence ID" value="OAX78934.1"/>
    <property type="molecule type" value="Genomic_DNA"/>
</dbReference>
<comment type="caution">
    <text evidence="1">The sequence shown here is derived from an EMBL/GenBank/DDBJ whole genome shotgun (WGS) entry which is preliminary data.</text>
</comment>
<accession>A0A1B7NQ30</accession>
<sequence length="128" mass="14906">MTVSQCPYSGVNSYIRSLRIIPINDFGAKFLLEDRILLEQRETNLEGQDEAQFLRLIQKMLQWESQRSVALLWSCKRTSREYALKFSVSGGMDVYLRGNTTRKEHLRAAASLIKEEAVNPIRQCHWTR</sequence>
<proteinExistence type="predicted"/>
<dbReference type="AlphaFoldDB" id="A0A1B7NQ30"/>
<keyword evidence="2" id="KW-1185">Reference proteome</keyword>
<gene>
    <name evidence="1" type="ORF">ACJ72_06753</name>
</gene>
<organism evidence="1 2">
    <name type="scientific">Emergomyces africanus</name>
    <dbReference type="NCBI Taxonomy" id="1955775"/>
    <lineage>
        <taxon>Eukaryota</taxon>
        <taxon>Fungi</taxon>
        <taxon>Dikarya</taxon>
        <taxon>Ascomycota</taxon>
        <taxon>Pezizomycotina</taxon>
        <taxon>Eurotiomycetes</taxon>
        <taxon>Eurotiomycetidae</taxon>
        <taxon>Onygenales</taxon>
        <taxon>Ajellomycetaceae</taxon>
        <taxon>Emergomyces</taxon>
    </lineage>
</organism>
<protein>
    <submittedName>
        <fullName evidence="1">Uncharacterized protein</fullName>
    </submittedName>
</protein>
<reference evidence="1 2" key="1">
    <citation type="submission" date="2015-07" db="EMBL/GenBank/DDBJ databases">
        <title>Emmonsia species relationships and genome sequence.</title>
        <authorList>
            <person name="Cuomo C.A."/>
            <person name="Schwartz I.S."/>
            <person name="Kenyon C."/>
            <person name="de Hoog G.S."/>
            <person name="Govender N.P."/>
            <person name="Botha A."/>
            <person name="Moreno L."/>
            <person name="de Vries M."/>
            <person name="Munoz J.F."/>
            <person name="Stielow J.B."/>
        </authorList>
    </citation>
    <scope>NUCLEOTIDE SEQUENCE [LARGE SCALE GENOMIC DNA]</scope>
    <source>
        <strain evidence="1 2">CBS 136260</strain>
    </source>
</reference>